<feature type="compositionally biased region" description="Basic and acidic residues" evidence="1">
    <location>
        <begin position="22"/>
        <end position="58"/>
    </location>
</feature>
<keyword evidence="3" id="KW-1185">Reference proteome</keyword>
<name>A0A5B7FM21_PORTR</name>
<sequence length="68" mass="8149">MNVTRVKRYYRTGPRGRYFGPGKREERELEPRGKFKILPTERDDTGTDGELREKSRADRSKHCFFQEI</sequence>
<proteinExistence type="predicted"/>
<evidence type="ECO:0000256" key="1">
    <source>
        <dbReference type="SAM" id="MobiDB-lite"/>
    </source>
</evidence>
<dbReference type="AlphaFoldDB" id="A0A5B7FM21"/>
<dbReference type="Proteomes" id="UP000324222">
    <property type="component" value="Unassembled WGS sequence"/>
</dbReference>
<reference evidence="2 3" key="1">
    <citation type="submission" date="2019-05" db="EMBL/GenBank/DDBJ databases">
        <title>Another draft genome of Portunus trituberculatus and its Hox gene families provides insights of decapod evolution.</title>
        <authorList>
            <person name="Jeong J.-H."/>
            <person name="Song I."/>
            <person name="Kim S."/>
            <person name="Choi T."/>
            <person name="Kim D."/>
            <person name="Ryu S."/>
            <person name="Kim W."/>
        </authorList>
    </citation>
    <scope>NUCLEOTIDE SEQUENCE [LARGE SCALE GENOMIC DNA]</scope>
    <source>
        <tissue evidence="2">Muscle</tissue>
    </source>
</reference>
<protein>
    <submittedName>
        <fullName evidence="2">Uncharacterized protein</fullName>
    </submittedName>
</protein>
<accession>A0A5B7FM21</accession>
<gene>
    <name evidence="2" type="ORF">E2C01_039862</name>
</gene>
<feature type="region of interest" description="Disordered" evidence="1">
    <location>
        <begin position="12"/>
        <end position="58"/>
    </location>
</feature>
<comment type="caution">
    <text evidence="2">The sequence shown here is derived from an EMBL/GenBank/DDBJ whole genome shotgun (WGS) entry which is preliminary data.</text>
</comment>
<organism evidence="2 3">
    <name type="scientific">Portunus trituberculatus</name>
    <name type="common">Swimming crab</name>
    <name type="synonym">Neptunus trituberculatus</name>
    <dbReference type="NCBI Taxonomy" id="210409"/>
    <lineage>
        <taxon>Eukaryota</taxon>
        <taxon>Metazoa</taxon>
        <taxon>Ecdysozoa</taxon>
        <taxon>Arthropoda</taxon>
        <taxon>Crustacea</taxon>
        <taxon>Multicrustacea</taxon>
        <taxon>Malacostraca</taxon>
        <taxon>Eumalacostraca</taxon>
        <taxon>Eucarida</taxon>
        <taxon>Decapoda</taxon>
        <taxon>Pleocyemata</taxon>
        <taxon>Brachyura</taxon>
        <taxon>Eubrachyura</taxon>
        <taxon>Portunoidea</taxon>
        <taxon>Portunidae</taxon>
        <taxon>Portuninae</taxon>
        <taxon>Portunus</taxon>
    </lineage>
</organism>
<evidence type="ECO:0000313" key="2">
    <source>
        <dbReference type="EMBL" id="MPC46153.1"/>
    </source>
</evidence>
<evidence type="ECO:0000313" key="3">
    <source>
        <dbReference type="Proteomes" id="UP000324222"/>
    </source>
</evidence>
<dbReference type="EMBL" id="VSRR010007066">
    <property type="protein sequence ID" value="MPC46153.1"/>
    <property type="molecule type" value="Genomic_DNA"/>
</dbReference>